<name>A0A921R0N0_SORBI</name>
<comment type="caution">
    <text evidence="2">The sequence shown here is derived from an EMBL/GenBank/DDBJ whole genome shotgun (WGS) entry which is preliminary data.</text>
</comment>
<dbReference type="Proteomes" id="UP000807115">
    <property type="component" value="Chromosome 4"/>
</dbReference>
<accession>A0A921R0N0</accession>
<gene>
    <name evidence="2" type="ORF">BDA96_04G057400</name>
</gene>
<reference evidence="2" key="2">
    <citation type="submission" date="2020-10" db="EMBL/GenBank/DDBJ databases">
        <authorList>
            <person name="Cooper E.A."/>
            <person name="Brenton Z.W."/>
            <person name="Flinn B.S."/>
            <person name="Jenkins J."/>
            <person name="Shu S."/>
            <person name="Flowers D."/>
            <person name="Luo F."/>
            <person name="Wang Y."/>
            <person name="Xia P."/>
            <person name="Barry K."/>
            <person name="Daum C."/>
            <person name="Lipzen A."/>
            <person name="Yoshinaga Y."/>
            <person name="Schmutz J."/>
            <person name="Saski C."/>
            <person name="Vermerris W."/>
            <person name="Kresovich S."/>
        </authorList>
    </citation>
    <scope>NUCLEOTIDE SEQUENCE</scope>
</reference>
<keyword evidence="1" id="KW-0812">Transmembrane</keyword>
<feature type="transmembrane region" description="Helical" evidence="1">
    <location>
        <begin position="82"/>
        <end position="101"/>
    </location>
</feature>
<reference evidence="2" key="1">
    <citation type="journal article" date="2019" name="BMC Genomics">
        <title>A new reference genome for Sorghum bicolor reveals high levels of sequence similarity between sweet and grain genotypes: implications for the genetics of sugar metabolism.</title>
        <authorList>
            <person name="Cooper E.A."/>
            <person name="Brenton Z.W."/>
            <person name="Flinn B.S."/>
            <person name="Jenkins J."/>
            <person name="Shu S."/>
            <person name="Flowers D."/>
            <person name="Luo F."/>
            <person name="Wang Y."/>
            <person name="Xia P."/>
            <person name="Barry K."/>
            <person name="Daum C."/>
            <person name="Lipzen A."/>
            <person name="Yoshinaga Y."/>
            <person name="Schmutz J."/>
            <person name="Saski C."/>
            <person name="Vermerris W."/>
            <person name="Kresovich S."/>
        </authorList>
    </citation>
    <scope>NUCLEOTIDE SEQUENCE</scope>
</reference>
<feature type="transmembrane region" description="Helical" evidence="1">
    <location>
        <begin position="113"/>
        <end position="138"/>
    </location>
</feature>
<dbReference type="Gramene" id="EES04578">
    <property type="protein sequence ID" value="EES04578"/>
    <property type="gene ID" value="SORBI_3004G052300"/>
</dbReference>
<sequence length="184" mass="19416">MVIRSVLDTIDYLEATEFRGSDSGGVPMATTLQVVVVVEETSQASDTVDSEVLEQPDSGYIQLQNQINTSAAAQRDSTKKTAVAVAATAAVDLTNLFFLLRGDTDTERERRRWGWTGGISVLFAFAALLSAAGLVLALHTTVVVSSARRWVILVASAAALFVASAGTVLLALVDAHGCAMRSSL</sequence>
<dbReference type="EMBL" id="CM027683">
    <property type="protein sequence ID" value="KAG0531848.1"/>
    <property type="molecule type" value="Genomic_DNA"/>
</dbReference>
<feature type="transmembrane region" description="Helical" evidence="1">
    <location>
        <begin position="150"/>
        <end position="173"/>
    </location>
</feature>
<keyword evidence="1" id="KW-0472">Membrane</keyword>
<evidence type="ECO:0000313" key="3">
    <source>
        <dbReference type="Proteomes" id="UP000807115"/>
    </source>
</evidence>
<evidence type="ECO:0000313" key="2">
    <source>
        <dbReference type="EMBL" id="KAG0531848.1"/>
    </source>
</evidence>
<evidence type="ECO:0000256" key="1">
    <source>
        <dbReference type="SAM" id="Phobius"/>
    </source>
</evidence>
<keyword evidence="1" id="KW-1133">Transmembrane helix</keyword>
<dbReference type="AlphaFoldDB" id="A0A921R0N0"/>
<organism evidence="2 3">
    <name type="scientific">Sorghum bicolor</name>
    <name type="common">Sorghum</name>
    <name type="synonym">Sorghum vulgare</name>
    <dbReference type="NCBI Taxonomy" id="4558"/>
    <lineage>
        <taxon>Eukaryota</taxon>
        <taxon>Viridiplantae</taxon>
        <taxon>Streptophyta</taxon>
        <taxon>Embryophyta</taxon>
        <taxon>Tracheophyta</taxon>
        <taxon>Spermatophyta</taxon>
        <taxon>Magnoliopsida</taxon>
        <taxon>Liliopsida</taxon>
        <taxon>Poales</taxon>
        <taxon>Poaceae</taxon>
        <taxon>PACMAD clade</taxon>
        <taxon>Panicoideae</taxon>
        <taxon>Andropogonodae</taxon>
        <taxon>Andropogoneae</taxon>
        <taxon>Sorghinae</taxon>
        <taxon>Sorghum</taxon>
    </lineage>
</organism>
<proteinExistence type="predicted"/>
<dbReference type="OMA" id="RRWGWTG"/>
<protein>
    <submittedName>
        <fullName evidence="2">Uncharacterized protein</fullName>
    </submittedName>
</protein>